<dbReference type="InterPro" id="IPR051396">
    <property type="entry name" value="Bact_Antivir_Def_Nuclease"/>
</dbReference>
<evidence type="ECO:0000259" key="1">
    <source>
        <dbReference type="SMART" id="SM00382"/>
    </source>
</evidence>
<evidence type="ECO:0000313" key="2">
    <source>
        <dbReference type="EMBL" id="OAQ20032.1"/>
    </source>
</evidence>
<dbReference type="SUPFAM" id="SSF52540">
    <property type="entry name" value="P-loop containing nucleoside triphosphate hydrolases"/>
    <property type="match status" value="1"/>
</dbReference>
<dbReference type="InterPro" id="IPR027417">
    <property type="entry name" value="P-loop_NTPase"/>
</dbReference>
<dbReference type="Proteomes" id="UP000078390">
    <property type="component" value="Unassembled WGS sequence"/>
</dbReference>
<gene>
    <name evidence="2" type="ORF">TDIS_1851</name>
</gene>
<dbReference type="CDD" id="cd00267">
    <property type="entry name" value="ABC_ATPase"/>
    <property type="match status" value="1"/>
</dbReference>
<dbReference type="RefSeq" id="WP_068671582.1">
    <property type="nucleotide sequence ID" value="NZ_LWLG01000017.1"/>
</dbReference>
<keyword evidence="3" id="KW-1185">Reference proteome</keyword>
<dbReference type="Pfam" id="PF13304">
    <property type="entry name" value="AAA_21"/>
    <property type="match status" value="1"/>
</dbReference>
<dbReference type="GO" id="GO:0005524">
    <property type="term" value="F:ATP binding"/>
    <property type="evidence" value="ECO:0007669"/>
    <property type="project" value="InterPro"/>
</dbReference>
<dbReference type="InterPro" id="IPR003959">
    <property type="entry name" value="ATPase_AAA_core"/>
</dbReference>
<dbReference type="AlphaFoldDB" id="A0A179D3I2"/>
<name>A0A179D3I2_9BACT</name>
<dbReference type="GO" id="GO:0016887">
    <property type="term" value="F:ATP hydrolysis activity"/>
    <property type="evidence" value="ECO:0007669"/>
    <property type="project" value="InterPro"/>
</dbReference>
<organism evidence="2 3">
    <name type="scientific">Thermosulfurimonas dismutans</name>
    <dbReference type="NCBI Taxonomy" id="999894"/>
    <lineage>
        <taxon>Bacteria</taxon>
        <taxon>Pseudomonadati</taxon>
        <taxon>Thermodesulfobacteriota</taxon>
        <taxon>Thermodesulfobacteria</taxon>
        <taxon>Thermodesulfobacteriales</taxon>
        <taxon>Thermodesulfobacteriaceae</taxon>
        <taxon>Thermosulfurimonas</taxon>
    </lineage>
</organism>
<dbReference type="Gene3D" id="3.40.50.300">
    <property type="entry name" value="P-loop containing nucleotide triphosphate hydrolases"/>
    <property type="match status" value="1"/>
</dbReference>
<evidence type="ECO:0000313" key="3">
    <source>
        <dbReference type="Proteomes" id="UP000078390"/>
    </source>
</evidence>
<dbReference type="PANTHER" id="PTHR43581:SF4">
    <property type="entry name" value="ATP_GTP PHOSPHATASE"/>
    <property type="match status" value="1"/>
</dbReference>
<dbReference type="PANTHER" id="PTHR43581">
    <property type="entry name" value="ATP/GTP PHOSPHATASE"/>
    <property type="match status" value="1"/>
</dbReference>
<comment type="caution">
    <text evidence="2">The sequence shown here is derived from an EMBL/GenBank/DDBJ whole genome shotgun (WGS) entry which is preliminary data.</text>
</comment>
<dbReference type="STRING" id="999894.TDIS_1851"/>
<protein>
    <submittedName>
        <fullName evidence="2">Prophage Lp2 protein 4</fullName>
    </submittedName>
</protein>
<dbReference type="InterPro" id="IPR003593">
    <property type="entry name" value="AAA+_ATPase"/>
</dbReference>
<dbReference type="OrthoDB" id="9809324at2"/>
<sequence>MRIKRVKIHHFRNLKNIEFEVGKKITVIAGRNGTGKSALLGLIGHIFDFKGTQRTLLGRRFATEFSEIFRFSLKHEKNSKYDYEVIFDDNTVRKAYFRGYNETEKRFRIHVGKKAAGEGKINLPVIYLGLERLFPIAREKDKDINLKPLKIENSDKEWYEHYYNLIFASEELINIEDFKTQHKRFYSPSHKTHDAFSNSAGEDNLGQILTAILSFKKLKDRLKDKYKGGILLIDEVDATLFPGAQRKLLEVFLKFSKEFKIQIIFTTHSTDILTMLEDKMFSNSSDISFLFLEKRGEKVIPYQNLNKLKQIISALRYEICPTHENPKINLYTEDEEARIFLRNIIDPKLRKRVKISNLNLGAENYLNLLKHKAPTFPYSIIVLDGDKKKSRYKNVVYLPGEKRPENVIYDFLKSLSPEDKFWGTIGQYTKEIFLANKPNTDNREKMKKWFSEQKKYWGKGCAKVFKRWKEENKQLVDDFNKSLENAIIYVESKVKYN</sequence>
<dbReference type="SMART" id="SM00382">
    <property type="entry name" value="AAA"/>
    <property type="match status" value="1"/>
</dbReference>
<proteinExistence type="predicted"/>
<reference evidence="2 3" key="1">
    <citation type="submission" date="2016-04" db="EMBL/GenBank/DDBJ databases">
        <title>Genome analysis of Thermosulfurimonas dismutans, the first thermophilic sulfur-disproportionating bacterium of the phylum Thermodesulfobacteria.</title>
        <authorList>
            <person name="Mardanov A.V."/>
            <person name="Beletsky A.V."/>
            <person name="Kadnikov V.V."/>
            <person name="Slobodkin A.I."/>
            <person name="Ravin N.V."/>
        </authorList>
    </citation>
    <scope>NUCLEOTIDE SEQUENCE [LARGE SCALE GENOMIC DNA]</scope>
    <source>
        <strain evidence="2 3">S95</strain>
    </source>
</reference>
<feature type="domain" description="AAA+ ATPase" evidence="1">
    <location>
        <begin position="22"/>
        <end position="291"/>
    </location>
</feature>
<accession>A0A179D3I2</accession>
<dbReference type="EMBL" id="LWLG01000017">
    <property type="protein sequence ID" value="OAQ20032.1"/>
    <property type="molecule type" value="Genomic_DNA"/>
</dbReference>